<dbReference type="Proteomes" id="UP001575105">
    <property type="component" value="Unassembled WGS sequence"/>
</dbReference>
<dbReference type="InterPro" id="IPR035906">
    <property type="entry name" value="MetI-like_sf"/>
</dbReference>
<proteinExistence type="inferred from homology"/>
<keyword evidence="5 7" id="KW-1133">Transmembrane helix</keyword>
<dbReference type="CDD" id="cd06261">
    <property type="entry name" value="TM_PBP2"/>
    <property type="match status" value="1"/>
</dbReference>
<feature type="transmembrane region" description="Helical" evidence="7">
    <location>
        <begin position="137"/>
        <end position="160"/>
    </location>
</feature>
<feature type="transmembrane region" description="Helical" evidence="7">
    <location>
        <begin position="294"/>
        <end position="320"/>
    </location>
</feature>
<evidence type="ECO:0000256" key="7">
    <source>
        <dbReference type="RuleBase" id="RU363032"/>
    </source>
</evidence>
<protein>
    <submittedName>
        <fullName evidence="9">ABC transporter permease</fullName>
    </submittedName>
</protein>
<evidence type="ECO:0000256" key="1">
    <source>
        <dbReference type="ARBA" id="ARBA00004651"/>
    </source>
</evidence>
<organism evidence="9 10">
    <name type="scientific">Natronomicrosphaera hydrolytica</name>
    <dbReference type="NCBI Taxonomy" id="3242702"/>
    <lineage>
        <taxon>Bacteria</taxon>
        <taxon>Pseudomonadati</taxon>
        <taxon>Planctomycetota</taxon>
        <taxon>Phycisphaerae</taxon>
        <taxon>Phycisphaerales</taxon>
        <taxon>Phycisphaeraceae</taxon>
        <taxon>Natronomicrosphaera</taxon>
    </lineage>
</organism>
<feature type="domain" description="ABC transmembrane type-1" evidence="8">
    <location>
        <begin position="101"/>
        <end position="317"/>
    </location>
</feature>
<keyword evidence="2 7" id="KW-0813">Transport</keyword>
<dbReference type="EMBL" id="JBGUBD010000007">
    <property type="protein sequence ID" value="MFA9479143.1"/>
    <property type="molecule type" value="Genomic_DNA"/>
</dbReference>
<dbReference type="SUPFAM" id="SSF161098">
    <property type="entry name" value="MetI-like"/>
    <property type="match status" value="1"/>
</dbReference>
<dbReference type="PROSITE" id="PS50928">
    <property type="entry name" value="ABC_TM1"/>
    <property type="match status" value="1"/>
</dbReference>
<keyword evidence="6 7" id="KW-0472">Membrane</keyword>
<evidence type="ECO:0000256" key="3">
    <source>
        <dbReference type="ARBA" id="ARBA00022475"/>
    </source>
</evidence>
<comment type="subcellular location">
    <subcellularLocation>
        <location evidence="1 7">Cell membrane</location>
        <topology evidence="1 7">Multi-pass membrane protein</topology>
    </subcellularLocation>
</comment>
<comment type="caution">
    <text evidence="9">The sequence shown here is derived from an EMBL/GenBank/DDBJ whole genome shotgun (WGS) entry which is preliminary data.</text>
</comment>
<reference evidence="9 10" key="1">
    <citation type="submission" date="2024-08" db="EMBL/GenBank/DDBJ databases">
        <title>Whole-genome sequencing of halo(alkali)philic microorganisms from hypersaline lakes.</title>
        <authorList>
            <person name="Sorokin D.Y."/>
            <person name="Merkel A.Y."/>
            <person name="Messina E."/>
            <person name="Yakimov M."/>
        </authorList>
    </citation>
    <scope>NUCLEOTIDE SEQUENCE [LARGE SCALE GENOMIC DNA]</scope>
    <source>
        <strain evidence="9 10">AB-hyl4</strain>
    </source>
</reference>
<dbReference type="Pfam" id="PF19300">
    <property type="entry name" value="BPD_transp_1_N"/>
    <property type="match status" value="1"/>
</dbReference>
<keyword evidence="3" id="KW-1003">Cell membrane</keyword>
<evidence type="ECO:0000256" key="2">
    <source>
        <dbReference type="ARBA" id="ARBA00022448"/>
    </source>
</evidence>
<keyword evidence="4 7" id="KW-0812">Transmembrane</keyword>
<feature type="transmembrane region" description="Helical" evidence="7">
    <location>
        <begin position="247"/>
        <end position="274"/>
    </location>
</feature>
<keyword evidence="10" id="KW-1185">Reference proteome</keyword>
<dbReference type="Pfam" id="PF00528">
    <property type="entry name" value="BPD_transp_1"/>
    <property type="match status" value="1"/>
</dbReference>
<evidence type="ECO:0000256" key="5">
    <source>
        <dbReference type="ARBA" id="ARBA00022989"/>
    </source>
</evidence>
<dbReference type="InterPro" id="IPR045621">
    <property type="entry name" value="BPD_transp_1_N"/>
</dbReference>
<dbReference type="PANTHER" id="PTHR30465">
    <property type="entry name" value="INNER MEMBRANE ABC TRANSPORTER"/>
    <property type="match status" value="1"/>
</dbReference>
<comment type="similarity">
    <text evidence="7">Belongs to the binding-protein-dependent transport system permease family.</text>
</comment>
<dbReference type="PANTHER" id="PTHR30465:SF43">
    <property type="entry name" value="OLIGOPEPTIDE ABC TRANSPORTER, PERMEASE PROTEIN"/>
    <property type="match status" value="1"/>
</dbReference>
<accession>A0ABV4U6B8</accession>
<dbReference type="InterPro" id="IPR000515">
    <property type="entry name" value="MetI-like"/>
</dbReference>
<evidence type="ECO:0000313" key="9">
    <source>
        <dbReference type="EMBL" id="MFA9479143.1"/>
    </source>
</evidence>
<evidence type="ECO:0000256" key="4">
    <source>
        <dbReference type="ARBA" id="ARBA00022692"/>
    </source>
</evidence>
<evidence type="ECO:0000256" key="6">
    <source>
        <dbReference type="ARBA" id="ARBA00023136"/>
    </source>
</evidence>
<dbReference type="RefSeq" id="WP_425346070.1">
    <property type="nucleotide sequence ID" value="NZ_JBGUBD010000007.1"/>
</dbReference>
<gene>
    <name evidence="9" type="ORF">ACERK3_12695</name>
</gene>
<name>A0ABV4U6B8_9BACT</name>
<evidence type="ECO:0000259" key="8">
    <source>
        <dbReference type="PROSITE" id="PS50928"/>
    </source>
</evidence>
<feature type="transmembrane region" description="Helical" evidence="7">
    <location>
        <begin position="194"/>
        <end position="213"/>
    </location>
</feature>
<dbReference type="Gene3D" id="1.10.3720.10">
    <property type="entry name" value="MetI-like"/>
    <property type="match status" value="1"/>
</dbReference>
<sequence length="327" mass="36088">MLNYAIRRTFVMLPLLLLISVVVFILMELPPGDAVSAMVEGLEMDGQPVSEQRVAALRARYHLDDPLHVRYLRWITGFLRGDLGHSITLQQPVNELVWERLGYTVLISLLCVLFTLIVAFPISIYSAIWQYSLSDHAFTVLAFLGMAIPNFVLALALMYVGHRYFGSSIGGLYSVEFEEAPMSFAKMLDLLKHIWIPVVVIGTAGMAGLVRTMRANLLDELPKPYVVAARARGCGPMKLVLKYPVRIAINPFISTVGWLLPTLFSGDAIVGVVLNLPTIGPLLLAGVQNQDMQLAGSIIMILSILTVIGTLISDLLLAVVDPRIRYE</sequence>
<evidence type="ECO:0000313" key="10">
    <source>
        <dbReference type="Proteomes" id="UP001575105"/>
    </source>
</evidence>
<feature type="transmembrane region" description="Helical" evidence="7">
    <location>
        <begin position="101"/>
        <end position="125"/>
    </location>
</feature>